<comment type="similarity">
    <text evidence="1 7">Belongs to the endoribonuclease YbeY family.</text>
</comment>
<dbReference type="SUPFAM" id="SSF55486">
    <property type="entry name" value="Metalloproteases ('zincins'), catalytic domain"/>
    <property type="match status" value="1"/>
</dbReference>
<evidence type="ECO:0000256" key="1">
    <source>
        <dbReference type="ARBA" id="ARBA00010875"/>
    </source>
</evidence>
<dbReference type="InterPro" id="IPR002036">
    <property type="entry name" value="YbeY"/>
</dbReference>
<feature type="binding site" evidence="7">
    <location>
        <position position="202"/>
    </location>
    <ligand>
        <name>Zn(2+)</name>
        <dbReference type="ChEBI" id="CHEBI:29105"/>
        <note>catalytic</note>
    </ligand>
</feature>
<dbReference type="InterPro" id="IPR020549">
    <property type="entry name" value="YbeY_CS"/>
</dbReference>
<dbReference type="PROSITE" id="PS01306">
    <property type="entry name" value="UPF0054"/>
    <property type="match status" value="1"/>
</dbReference>
<keyword evidence="4 7" id="KW-0255">Endonuclease</keyword>
<dbReference type="EC" id="3.1.-.-" evidence="7"/>
<evidence type="ECO:0000256" key="3">
    <source>
        <dbReference type="ARBA" id="ARBA00022723"/>
    </source>
</evidence>
<dbReference type="EMBL" id="CP071060">
    <property type="protein sequence ID" value="QSI76195.1"/>
    <property type="molecule type" value="Genomic_DNA"/>
</dbReference>
<evidence type="ECO:0000256" key="5">
    <source>
        <dbReference type="ARBA" id="ARBA00022801"/>
    </source>
</evidence>
<dbReference type="Gene3D" id="3.40.390.30">
    <property type="entry name" value="Metalloproteases ('zincins'), catalytic domain"/>
    <property type="match status" value="1"/>
</dbReference>
<dbReference type="Pfam" id="PF02130">
    <property type="entry name" value="YbeY"/>
    <property type="match status" value="1"/>
</dbReference>
<evidence type="ECO:0000313" key="9">
    <source>
        <dbReference type="Proteomes" id="UP000663570"/>
    </source>
</evidence>
<dbReference type="PANTHER" id="PTHR46986">
    <property type="entry name" value="ENDORIBONUCLEASE YBEY, CHLOROPLASTIC"/>
    <property type="match status" value="1"/>
</dbReference>
<evidence type="ECO:0000256" key="7">
    <source>
        <dbReference type="HAMAP-Rule" id="MF_00009"/>
    </source>
</evidence>
<feature type="binding site" evidence="7">
    <location>
        <position position="192"/>
    </location>
    <ligand>
        <name>Zn(2+)</name>
        <dbReference type="ChEBI" id="CHEBI:29105"/>
        <note>catalytic</note>
    </ligand>
</feature>
<gene>
    <name evidence="7 8" type="primary">ybeY</name>
    <name evidence="8" type="ORF">JY500_17210</name>
</gene>
<evidence type="ECO:0000256" key="2">
    <source>
        <dbReference type="ARBA" id="ARBA00022722"/>
    </source>
</evidence>
<dbReference type="Proteomes" id="UP000663570">
    <property type="component" value="Chromosome"/>
</dbReference>
<comment type="subcellular location">
    <subcellularLocation>
        <location evidence="7">Cytoplasm</location>
    </subcellularLocation>
</comment>
<organism evidence="8 9">
    <name type="scientific">Niveibacterium microcysteis</name>
    <dbReference type="NCBI Taxonomy" id="2811415"/>
    <lineage>
        <taxon>Bacteria</taxon>
        <taxon>Pseudomonadati</taxon>
        <taxon>Pseudomonadota</taxon>
        <taxon>Betaproteobacteria</taxon>
        <taxon>Rhodocyclales</taxon>
        <taxon>Rhodocyclaceae</taxon>
        <taxon>Niveibacterium</taxon>
    </lineage>
</organism>
<keyword evidence="7" id="KW-0690">Ribosome biogenesis</keyword>
<comment type="cofactor">
    <cofactor evidence="7">
        <name>Zn(2+)</name>
        <dbReference type="ChEBI" id="CHEBI:29105"/>
    </cofactor>
    <text evidence="7">Binds 1 zinc ion.</text>
</comment>
<dbReference type="NCBIfam" id="TIGR00043">
    <property type="entry name" value="rRNA maturation RNase YbeY"/>
    <property type="match status" value="1"/>
</dbReference>
<evidence type="ECO:0000256" key="4">
    <source>
        <dbReference type="ARBA" id="ARBA00022759"/>
    </source>
</evidence>
<feature type="binding site" evidence="7">
    <location>
        <position position="196"/>
    </location>
    <ligand>
        <name>Zn(2+)</name>
        <dbReference type="ChEBI" id="CHEBI:29105"/>
        <note>catalytic</note>
    </ligand>
</feature>
<dbReference type="PANTHER" id="PTHR46986:SF1">
    <property type="entry name" value="ENDORIBONUCLEASE YBEY, CHLOROPLASTIC"/>
    <property type="match status" value="1"/>
</dbReference>
<dbReference type="RefSeq" id="WP_172196681.1">
    <property type="nucleotide sequence ID" value="NZ_CP071060.1"/>
</dbReference>
<comment type="function">
    <text evidence="7">Single strand-specific metallo-endoribonuclease involved in late-stage 70S ribosome quality control and in maturation of the 3' terminus of the 16S rRNA.</text>
</comment>
<proteinExistence type="inferred from homology"/>
<keyword evidence="2 7" id="KW-0540">Nuclease</keyword>
<keyword evidence="3 7" id="KW-0479">Metal-binding</keyword>
<evidence type="ECO:0000256" key="6">
    <source>
        <dbReference type="ARBA" id="ARBA00022833"/>
    </source>
</evidence>
<dbReference type="InterPro" id="IPR023091">
    <property type="entry name" value="MetalPrtase_cat_dom_sf_prd"/>
</dbReference>
<keyword evidence="5 7" id="KW-0378">Hydrolase</keyword>
<evidence type="ECO:0000313" key="8">
    <source>
        <dbReference type="EMBL" id="QSI76195.1"/>
    </source>
</evidence>
<keyword evidence="9" id="KW-1185">Reference proteome</keyword>
<keyword evidence="7" id="KW-0963">Cytoplasm</keyword>
<name>A0ABX7M6W2_9RHOO</name>
<reference evidence="8 9" key="1">
    <citation type="submission" date="2021-02" db="EMBL/GenBank/DDBJ databases">
        <title>Niveibacterium changnyeongensis HC41.</title>
        <authorList>
            <person name="Kang M."/>
        </authorList>
    </citation>
    <scope>NUCLEOTIDE SEQUENCE [LARGE SCALE GENOMIC DNA]</scope>
    <source>
        <strain evidence="8 9">HC41</strain>
    </source>
</reference>
<protein>
    <recommendedName>
        <fullName evidence="7">Endoribonuclease YbeY</fullName>
        <ecNumber evidence="7">3.1.-.-</ecNumber>
    </recommendedName>
</protein>
<keyword evidence="7" id="KW-0698">rRNA processing</keyword>
<keyword evidence="6 7" id="KW-0862">Zinc</keyword>
<dbReference type="HAMAP" id="MF_00009">
    <property type="entry name" value="Endoribonucl_YbeY"/>
    <property type="match status" value="1"/>
</dbReference>
<sequence length="230" mass="25039">MKTITVLNAKGKRREIEVASIEIPLTDGRYLRLAFPPGDMGDLAIEAHAETGLPVMLVQPGAANLATLHVLAVAEQEGEADAAEHDLELTVQKELGKDEKKGLPSKAAVREWISAALGTDAEITVRFVGEAESKALNLEFRGKDYATNVLSFPYTEEPLIVGDLVVCWPVVQREAKEQGKTLEAHAAHMIVHGALHLQGWDHENDDDAEEMESVEREILAALGYPDPYAA</sequence>
<accession>A0ABX7M6W2</accession>